<proteinExistence type="predicted"/>
<gene>
    <name evidence="1" type="ORF">PAM7971_00114</name>
</gene>
<dbReference type="RefSeq" id="WP_170842095.1">
    <property type="nucleotide sequence ID" value="NZ_FNZV01000001.1"/>
</dbReference>
<name>A0A1Y5R9J2_9RHOB</name>
<evidence type="ECO:0000313" key="2">
    <source>
        <dbReference type="Proteomes" id="UP000193307"/>
    </source>
</evidence>
<evidence type="ECO:0000313" key="1">
    <source>
        <dbReference type="EMBL" id="SLN12283.1"/>
    </source>
</evidence>
<dbReference type="InterPro" id="IPR018679">
    <property type="entry name" value="DUF2161"/>
</dbReference>
<dbReference type="STRING" id="658057.SAMN04488032_101533"/>
<sequence>MPRILETDLYPPVKAHFVALGYVVKAEVKDADVMAMHPDAPDDTPPVIIELKTGFSLILLHQAIARQSITDQVYVAVPRWKGRAAWKTFKGNISLCKRLGVGVLSVNVDEGTVQVHNDPKPFKPRKNTKRKDVLLKEFDTRIGDPNIGGTPGGGRVTSYRQDAEKCRSYIFENGASKASEVAKATGVERARAIMAANHYQWFERVSKGIYGITELGAKGENP</sequence>
<dbReference type="EMBL" id="FWFW01000001">
    <property type="protein sequence ID" value="SLN12283.1"/>
    <property type="molecule type" value="Genomic_DNA"/>
</dbReference>
<keyword evidence="2" id="KW-1185">Reference proteome</keyword>
<protein>
    <submittedName>
        <fullName evidence="1">Uncharacterized protein</fullName>
    </submittedName>
</protein>
<dbReference type="AlphaFoldDB" id="A0A1Y5R9J2"/>
<dbReference type="Pfam" id="PF09929">
    <property type="entry name" value="DUF2161"/>
    <property type="match status" value="1"/>
</dbReference>
<accession>A0A1Y5R9J2</accession>
<organism evidence="1 2">
    <name type="scientific">Pacificibacter marinus</name>
    <dbReference type="NCBI Taxonomy" id="658057"/>
    <lineage>
        <taxon>Bacteria</taxon>
        <taxon>Pseudomonadati</taxon>
        <taxon>Pseudomonadota</taxon>
        <taxon>Alphaproteobacteria</taxon>
        <taxon>Rhodobacterales</taxon>
        <taxon>Roseobacteraceae</taxon>
        <taxon>Pacificibacter</taxon>
    </lineage>
</organism>
<reference evidence="1 2" key="1">
    <citation type="submission" date="2017-03" db="EMBL/GenBank/DDBJ databases">
        <authorList>
            <person name="Afonso C.L."/>
            <person name="Miller P.J."/>
            <person name="Scott M.A."/>
            <person name="Spackman E."/>
            <person name="Goraichik I."/>
            <person name="Dimitrov K.M."/>
            <person name="Suarez D.L."/>
            <person name="Swayne D.E."/>
        </authorList>
    </citation>
    <scope>NUCLEOTIDE SEQUENCE [LARGE SCALE GENOMIC DNA]</scope>
    <source>
        <strain evidence="1 2">CECT 7971</strain>
    </source>
</reference>
<dbReference type="Proteomes" id="UP000193307">
    <property type="component" value="Unassembled WGS sequence"/>
</dbReference>